<reference evidence="1" key="1">
    <citation type="submission" date="2013-08" db="EMBL/GenBank/DDBJ databases">
        <title>Gene expansion shapes genome architecture in the human pathogen Lichtheimia corymbifera: an evolutionary genomics analysis in the ancient terrestrial Mucorales (Mucoromycotina).</title>
        <authorList>
            <person name="Schwartze V.U."/>
            <person name="Winter S."/>
            <person name="Shelest E."/>
            <person name="Marcet-Houben M."/>
            <person name="Horn F."/>
            <person name="Wehner S."/>
            <person name="Hoffmann K."/>
            <person name="Riege K."/>
            <person name="Sammeth M."/>
            <person name="Nowrousian M."/>
            <person name="Valiante V."/>
            <person name="Linde J."/>
            <person name="Jacobsen I.D."/>
            <person name="Marz M."/>
            <person name="Brakhage A.A."/>
            <person name="Gabaldon T."/>
            <person name="Bocker S."/>
            <person name="Voigt K."/>
        </authorList>
    </citation>
    <scope>NUCLEOTIDE SEQUENCE [LARGE SCALE GENOMIC DNA]</scope>
    <source>
        <strain evidence="1">FSU 9682</strain>
    </source>
</reference>
<dbReference type="Proteomes" id="UP000027586">
    <property type="component" value="Unassembled WGS sequence"/>
</dbReference>
<dbReference type="VEuPathDB" id="FungiDB:LCOR_10493.1"/>
<gene>
    <name evidence="1" type="ORF">LCOR_10493.1</name>
</gene>
<protein>
    <submittedName>
        <fullName evidence="1">Uncharacterized protein</fullName>
    </submittedName>
</protein>
<organism evidence="1 2">
    <name type="scientific">Lichtheimia corymbifera JMRC:FSU:9682</name>
    <dbReference type="NCBI Taxonomy" id="1263082"/>
    <lineage>
        <taxon>Eukaryota</taxon>
        <taxon>Fungi</taxon>
        <taxon>Fungi incertae sedis</taxon>
        <taxon>Mucoromycota</taxon>
        <taxon>Mucoromycotina</taxon>
        <taxon>Mucoromycetes</taxon>
        <taxon>Mucorales</taxon>
        <taxon>Lichtheimiaceae</taxon>
        <taxon>Lichtheimia</taxon>
    </lineage>
</organism>
<name>A0A068SCX2_9FUNG</name>
<proteinExistence type="predicted"/>
<dbReference type="AlphaFoldDB" id="A0A068SCX2"/>
<dbReference type="EMBL" id="CBTN010000073">
    <property type="protein sequence ID" value="CDH59687.1"/>
    <property type="molecule type" value="Genomic_DNA"/>
</dbReference>
<sequence>MASISTTTSLQALLWQLQGQGPMATRISHAISENVSMDGLPLRLSTSLRECSTTPTLSMSGSLSTNRLQGSLKHNGSPCQQTTSVNQRGITAIQFMYPSLHGRMVITAMDRFFGPLISCWLLGVVAVADHSLECLWQYRKQQQHCMLCTLQTHLLANAGLLICQHIQIYNIMMASVIDYGKRNVVIAQPPKQQYPSRSPVQFQEHWYYQHLDHQLLYSAPLIIVSNNNNIACTLRMDKEHWIFIWLKPSIGDDLHAFDPATTRSTSTIFFG</sequence>
<keyword evidence="2" id="KW-1185">Reference proteome</keyword>
<evidence type="ECO:0000313" key="1">
    <source>
        <dbReference type="EMBL" id="CDH59687.1"/>
    </source>
</evidence>
<accession>A0A068SCX2</accession>
<evidence type="ECO:0000313" key="2">
    <source>
        <dbReference type="Proteomes" id="UP000027586"/>
    </source>
</evidence>
<comment type="caution">
    <text evidence="1">The sequence shown here is derived from an EMBL/GenBank/DDBJ whole genome shotgun (WGS) entry which is preliminary data.</text>
</comment>